<proteinExistence type="inferred from homology"/>
<dbReference type="PRINTS" id="PR00793">
    <property type="entry name" value="PROAMNOPTASE"/>
</dbReference>
<dbReference type="GO" id="GO:0006508">
    <property type="term" value="P:proteolysis"/>
    <property type="evidence" value="ECO:0007669"/>
    <property type="project" value="InterPro"/>
</dbReference>
<dbReference type="Proteomes" id="UP000257131">
    <property type="component" value="Unassembled WGS sequence"/>
</dbReference>
<feature type="domain" description="AB hydrolase-1" evidence="3">
    <location>
        <begin position="68"/>
        <end position="307"/>
    </location>
</feature>
<dbReference type="OrthoDB" id="9815441at2"/>
<dbReference type="GO" id="GO:0016020">
    <property type="term" value="C:membrane"/>
    <property type="evidence" value="ECO:0007669"/>
    <property type="project" value="TreeGrafter"/>
</dbReference>
<name>A0A3D9BVR9_9RHOB</name>
<dbReference type="Gene3D" id="3.40.50.1820">
    <property type="entry name" value="alpha/beta hydrolase"/>
    <property type="match status" value="1"/>
</dbReference>
<dbReference type="Pfam" id="PF00561">
    <property type="entry name" value="Abhydrolase_1"/>
    <property type="match status" value="1"/>
</dbReference>
<dbReference type="InterPro" id="IPR029058">
    <property type="entry name" value="AB_hydrolase_fold"/>
</dbReference>
<dbReference type="EMBL" id="QOHR01000006">
    <property type="protein sequence ID" value="REC57624.1"/>
    <property type="molecule type" value="Genomic_DNA"/>
</dbReference>
<reference evidence="4 5" key="1">
    <citation type="journal article" date="2017" name="Int. J. Syst. Evol. Microbiol.">
        <title>Rhodosalinus sediminis gen. nov., sp. nov., isolated from marine saltern.</title>
        <authorList>
            <person name="Guo L.Y."/>
            <person name="Ling S.K."/>
            <person name="Li C.M."/>
            <person name="Chen G.J."/>
            <person name="Du Z.J."/>
        </authorList>
    </citation>
    <scope>NUCLEOTIDE SEQUENCE [LARGE SCALE GENOMIC DNA]</scope>
    <source>
        <strain evidence="4 5">WDN1C137</strain>
    </source>
</reference>
<protein>
    <submittedName>
        <fullName evidence="4">Alpha/beta hydrolase</fullName>
    </submittedName>
</protein>
<dbReference type="PRINTS" id="PR00111">
    <property type="entry name" value="ABHYDROLASE"/>
</dbReference>
<dbReference type="InterPro" id="IPR000073">
    <property type="entry name" value="AB_hydrolase_1"/>
</dbReference>
<comment type="caution">
    <text evidence="4">The sequence shown here is derived from an EMBL/GenBank/DDBJ whole genome shotgun (WGS) entry which is preliminary data.</text>
</comment>
<keyword evidence="5" id="KW-1185">Reference proteome</keyword>
<organism evidence="4 5">
    <name type="scientific">Rhodosalinus sediminis</name>
    <dbReference type="NCBI Taxonomy" id="1940533"/>
    <lineage>
        <taxon>Bacteria</taxon>
        <taxon>Pseudomonadati</taxon>
        <taxon>Pseudomonadota</taxon>
        <taxon>Alphaproteobacteria</taxon>
        <taxon>Rhodobacterales</taxon>
        <taxon>Paracoccaceae</taxon>
        <taxon>Rhodosalinus</taxon>
    </lineage>
</organism>
<evidence type="ECO:0000313" key="5">
    <source>
        <dbReference type="Proteomes" id="UP000257131"/>
    </source>
</evidence>
<evidence type="ECO:0000256" key="1">
    <source>
        <dbReference type="ARBA" id="ARBA00010088"/>
    </source>
</evidence>
<gene>
    <name evidence="4" type="ORF">DRV84_07155</name>
</gene>
<dbReference type="AlphaFoldDB" id="A0A3D9BVR9"/>
<evidence type="ECO:0000256" key="2">
    <source>
        <dbReference type="ARBA" id="ARBA00022801"/>
    </source>
</evidence>
<dbReference type="InterPro" id="IPR002410">
    <property type="entry name" value="Peptidase_S33"/>
</dbReference>
<evidence type="ECO:0000259" key="3">
    <source>
        <dbReference type="Pfam" id="PF00561"/>
    </source>
</evidence>
<sequence>MSPPPSRSTPLALKAGLWLLLALALLAAATLWRARAHEARAEARWPPSGRIVAVEGHPVHVREMGAGPPLVLIHGASGNLRDFTFSLAERLAARYRVIALDRPGLGYTPRLGDGGASITVQAGLLMRAAGKLGAERPILLGHSYGGAVALAWAVHHPDRLAGLVPLAAASNPWESDLSLYYRLTSHPWLGPVAAALISAWVPDRVVEEAVAEVFAPQPVPERYAAHFGPGLTLRRATLRENALQRAAINAEIRDLHTRYGAIEVPVEILHGDADTTVGLSIHSEPLAEQIEGARLTVLEGVGHMPHHADEDAVVAAVDRAAARAGLR</sequence>
<dbReference type="PANTHER" id="PTHR43798:SF33">
    <property type="entry name" value="HYDROLASE, PUTATIVE (AFU_ORTHOLOGUE AFUA_2G14860)-RELATED"/>
    <property type="match status" value="1"/>
</dbReference>
<dbReference type="InterPro" id="IPR050266">
    <property type="entry name" value="AB_hydrolase_sf"/>
</dbReference>
<dbReference type="PANTHER" id="PTHR43798">
    <property type="entry name" value="MONOACYLGLYCEROL LIPASE"/>
    <property type="match status" value="1"/>
</dbReference>
<dbReference type="SUPFAM" id="SSF53474">
    <property type="entry name" value="alpha/beta-Hydrolases"/>
    <property type="match status" value="1"/>
</dbReference>
<comment type="similarity">
    <text evidence="1">Belongs to the peptidase S33 family.</text>
</comment>
<accession>A0A3D9BVR9</accession>
<dbReference type="GO" id="GO:0008233">
    <property type="term" value="F:peptidase activity"/>
    <property type="evidence" value="ECO:0007669"/>
    <property type="project" value="InterPro"/>
</dbReference>
<keyword evidence="2 4" id="KW-0378">Hydrolase</keyword>
<evidence type="ECO:0000313" key="4">
    <source>
        <dbReference type="EMBL" id="REC57624.1"/>
    </source>
</evidence>